<gene>
    <name evidence="1" type="ORF">CRENBAI_007641</name>
</gene>
<reference evidence="1 2" key="1">
    <citation type="submission" date="2021-06" db="EMBL/GenBank/DDBJ databases">
        <authorList>
            <person name="Palmer J.M."/>
        </authorList>
    </citation>
    <scope>NUCLEOTIDE SEQUENCE [LARGE SCALE GENOMIC DNA]</scope>
    <source>
        <strain evidence="1 2">MEX-2019</strain>
        <tissue evidence="1">Muscle</tissue>
    </source>
</reference>
<organism evidence="1 2">
    <name type="scientific">Crenichthys baileyi</name>
    <name type="common">White River springfish</name>
    <dbReference type="NCBI Taxonomy" id="28760"/>
    <lineage>
        <taxon>Eukaryota</taxon>
        <taxon>Metazoa</taxon>
        <taxon>Chordata</taxon>
        <taxon>Craniata</taxon>
        <taxon>Vertebrata</taxon>
        <taxon>Euteleostomi</taxon>
        <taxon>Actinopterygii</taxon>
        <taxon>Neopterygii</taxon>
        <taxon>Teleostei</taxon>
        <taxon>Neoteleostei</taxon>
        <taxon>Acanthomorphata</taxon>
        <taxon>Ovalentaria</taxon>
        <taxon>Atherinomorphae</taxon>
        <taxon>Cyprinodontiformes</taxon>
        <taxon>Goodeidae</taxon>
        <taxon>Crenichthys</taxon>
    </lineage>
</organism>
<dbReference type="PANTHER" id="PTHR12166">
    <property type="entry name" value="CALCIUM-DEPENDENT SECRETION ACTIVATOR"/>
    <property type="match status" value="1"/>
</dbReference>
<evidence type="ECO:0000313" key="1">
    <source>
        <dbReference type="EMBL" id="KAK5621418.1"/>
    </source>
</evidence>
<sequence length="56" mass="6185">KTYRDFRLQGVLDGTLNNKSYATIYNRLTVEEATAAVKAGDGLQGISMRDSDEEDS</sequence>
<dbReference type="GO" id="GO:0016079">
    <property type="term" value="P:synaptic vesicle exocytosis"/>
    <property type="evidence" value="ECO:0007669"/>
    <property type="project" value="InterPro"/>
</dbReference>
<name>A0AAV9SJZ9_9TELE</name>
<dbReference type="AlphaFoldDB" id="A0AAV9SJZ9"/>
<proteinExistence type="predicted"/>
<dbReference type="EMBL" id="JAHHUM010000306">
    <property type="protein sequence ID" value="KAK5621418.1"/>
    <property type="molecule type" value="Genomic_DNA"/>
</dbReference>
<dbReference type="InterPro" id="IPR033227">
    <property type="entry name" value="CAPS"/>
</dbReference>
<dbReference type="GO" id="GO:0098978">
    <property type="term" value="C:glutamatergic synapse"/>
    <property type="evidence" value="ECO:0007669"/>
    <property type="project" value="TreeGrafter"/>
</dbReference>
<dbReference type="PANTHER" id="PTHR12166:SF7">
    <property type="entry name" value="CALCIUM-DEPENDENT SECRETION ACTIVATOR 2"/>
    <property type="match status" value="1"/>
</dbReference>
<dbReference type="GO" id="GO:1990504">
    <property type="term" value="P:dense core granule exocytosis"/>
    <property type="evidence" value="ECO:0007669"/>
    <property type="project" value="InterPro"/>
</dbReference>
<accession>A0AAV9SJZ9</accession>
<dbReference type="GO" id="GO:0098793">
    <property type="term" value="C:presynapse"/>
    <property type="evidence" value="ECO:0007669"/>
    <property type="project" value="GOC"/>
</dbReference>
<protein>
    <submittedName>
        <fullName evidence="1">Uncharacterized protein</fullName>
    </submittedName>
</protein>
<feature type="non-terminal residue" evidence="1">
    <location>
        <position position="1"/>
    </location>
</feature>
<evidence type="ECO:0000313" key="2">
    <source>
        <dbReference type="Proteomes" id="UP001311232"/>
    </source>
</evidence>
<comment type="caution">
    <text evidence="1">The sequence shown here is derived from an EMBL/GenBank/DDBJ whole genome shotgun (WGS) entry which is preliminary data.</text>
</comment>
<dbReference type="Proteomes" id="UP001311232">
    <property type="component" value="Unassembled WGS sequence"/>
</dbReference>
<dbReference type="GO" id="GO:0045921">
    <property type="term" value="P:positive regulation of exocytosis"/>
    <property type="evidence" value="ECO:0007669"/>
    <property type="project" value="TreeGrafter"/>
</dbReference>
<keyword evidence="2" id="KW-1185">Reference proteome</keyword>